<dbReference type="EnsemblMetazoa" id="G34632.2">
    <property type="protein sequence ID" value="G34632.2:cds"/>
    <property type="gene ID" value="G34632"/>
</dbReference>
<evidence type="ECO:0000313" key="2">
    <source>
        <dbReference type="Proteomes" id="UP000005408"/>
    </source>
</evidence>
<dbReference type="AlphaFoldDB" id="A0A8W8MQ87"/>
<protein>
    <submittedName>
        <fullName evidence="1">Uncharacterized protein</fullName>
    </submittedName>
</protein>
<evidence type="ECO:0000313" key="1">
    <source>
        <dbReference type="EnsemblMetazoa" id="G34632.2:cds"/>
    </source>
</evidence>
<organism evidence="1 2">
    <name type="scientific">Magallana gigas</name>
    <name type="common">Pacific oyster</name>
    <name type="synonym">Crassostrea gigas</name>
    <dbReference type="NCBI Taxonomy" id="29159"/>
    <lineage>
        <taxon>Eukaryota</taxon>
        <taxon>Metazoa</taxon>
        <taxon>Spiralia</taxon>
        <taxon>Lophotrochozoa</taxon>
        <taxon>Mollusca</taxon>
        <taxon>Bivalvia</taxon>
        <taxon>Autobranchia</taxon>
        <taxon>Pteriomorphia</taxon>
        <taxon>Ostreida</taxon>
        <taxon>Ostreoidea</taxon>
        <taxon>Ostreidae</taxon>
        <taxon>Magallana</taxon>
    </lineage>
</organism>
<reference evidence="1" key="1">
    <citation type="submission" date="2022-08" db="UniProtKB">
        <authorList>
            <consortium name="EnsemblMetazoa"/>
        </authorList>
    </citation>
    <scope>IDENTIFICATION</scope>
    <source>
        <strain evidence="1">05x7-T-G4-1.051#20</strain>
    </source>
</reference>
<accession>A0A8W8MQ87</accession>
<keyword evidence="2" id="KW-1185">Reference proteome</keyword>
<name>A0A8W8MQ87_MAGGI</name>
<proteinExistence type="predicted"/>
<sequence length="98" mass="11217">MVSLHHPKEMIRAVHQHYVHGRCQELNAISPQTGMAHLWNVPDLGAPTTVDNEMEVESSVNPLHLNMEKMVFSKSNVLPPYDRSVIELYRETHKSTET</sequence>
<dbReference type="Proteomes" id="UP000005408">
    <property type="component" value="Unassembled WGS sequence"/>
</dbReference>